<feature type="transmembrane region" description="Helical" evidence="7">
    <location>
        <begin position="12"/>
        <end position="31"/>
    </location>
</feature>
<dbReference type="PRINTS" id="PR00260">
    <property type="entry name" value="CHEMTRNSDUCR"/>
</dbReference>
<dbReference type="InterPro" id="IPR004089">
    <property type="entry name" value="MCPsignal_dom"/>
</dbReference>
<keyword evidence="11" id="KW-1185">Reference proteome</keyword>
<protein>
    <recommendedName>
        <fullName evidence="12">Chemotaxis protein</fullName>
    </recommendedName>
</protein>
<dbReference type="PANTHER" id="PTHR32089:SF112">
    <property type="entry name" value="LYSOZYME-LIKE PROTEIN-RELATED"/>
    <property type="match status" value="1"/>
</dbReference>
<dbReference type="PROSITE" id="PS50111">
    <property type="entry name" value="CHEMOTAXIS_TRANSDUC_2"/>
    <property type="match status" value="1"/>
</dbReference>
<feature type="domain" description="Methyl-accepting transducer" evidence="8">
    <location>
        <begin position="222"/>
        <end position="465"/>
    </location>
</feature>
<keyword evidence="2" id="KW-1003">Cell membrane</keyword>
<dbReference type="Proteomes" id="UP001296873">
    <property type="component" value="Unassembled WGS sequence"/>
</dbReference>
<evidence type="ECO:0000256" key="4">
    <source>
        <dbReference type="ARBA" id="ARBA00029447"/>
    </source>
</evidence>
<evidence type="ECO:0000313" key="10">
    <source>
        <dbReference type="EMBL" id="MBK1668718.1"/>
    </source>
</evidence>
<evidence type="ECO:0000256" key="5">
    <source>
        <dbReference type="PROSITE-ProRule" id="PRU00284"/>
    </source>
</evidence>
<dbReference type="PROSITE" id="PS50192">
    <property type="entry name" value="T_SNARE"/>
    <property type="match status" value="1"/>
</dbReference>
<evidence type="ECO:0000256" key="1">
    <source>
        <dbReference type="ARBA" id="ARBA00004429"/>
    </source>
</evidence>
<feature type="domain" description="T-SNARE coiled-coil homology" evidence="9">
    <location>
        <begin position="381"/>
        <end position="443"/>
    </location>
</feature>
<evidence type="ECO:0000256" key="6">
    <source>
        <dbReference type="SAM" id="Coils"/>
    </source>
</evidence>
<accession>A0ABS1DGQ8</accession>
<proteinExistence type="inferred from homology"/>
<sequence length="485" mass="50222">MTTLDSIRATAETALVAFIAANVPIVAAVAFAVGNGVLAPSLMALVLTAAAFASWRLAPGTGGNRATLAVAMMGMPALVVFALNGHAWQIDGHMYFFAALAIVTTLCDWRAILFGAAAVALHHLSLNFLMPLAIFPDGTSLLRVLLHAVIVVVEAGALVWLADRLVRAFDGAQQAVAEAEQARAQAESANAERETAERAAQQEKQRALNELADSFESQVGEVIAAVGQQTGDLDQAVQQMRRIAEDGRGRAEEVSQSAQQASGAVQTVASASEELRASIDEISGQTGGASDASRTAVEVARTADGQVRGLAEAADKIGDIVTLIQDIAEQTNLLALNATIEAARAGEAGKGFAVVAQEVKQLATQTGKATEEIGQQIARIQSETKQAVDGIGQVVERIGSLDEIAGSISAAVEEQGASTGEIARSAQDAARATETVTGRIAQVESAAGETDALSQEVAGAVSELGTQQKRLRSNLDQLLSSIRAA</sequence>
<name>A0ABS1DGQ8_9PROT</name>
<dbReference type="InterPro" id="IPR000727">
    <property type="entry name" value="T_SNARE_dom"/>
</dbReference>
<keyword evidence="7" id="KW-0812">Transmembrane</keyword>
<comment type="caution">
    <text evidence="10">The sequence shown here is derived from an EMBL/GenBank/DDBJ whole genome shotgun (WGS) entry which is preliminary data.</text>
</comment>
<feature type="coiled-coil region" evidence="6">
    <location>
        <begin position="162"/>
        <end position="206"/>
    </location>
</feature>
<comment type="similarity">
    <text evidence="4">Belongs to the methyl-accepting chemotaxis (MCP) protein family.</text>
</comment>
<reference evidence="10 11" key="1">
    <citation type="journal article" date="2020" name="Microorganisms">
        <title>Osmotic Adaptation and Compatible Solute Biosynthesis of Phototrophic Bacteria as Revealed from Genome Analyses.</title>
        <authorList>
            <person name="Imhoff J.F."/>
            <person name="Rahn T."/>
            <person name="Kunzel S."/>
            <person name="Keller A."/>
            <person name="Neulinger S.C."/>
        </authorList>
    </citation>
    <scope>NUCLEOTIDE SEQUENCE [LARGE SCALE GENOMIC DNA]</scope>
    <source>
        <strain evidence="10 11">DSM 9895</strain>
    </source>
</reference>
<keyword evidence="7" id="KW-1133">Transmembrane helix</keyword>
<evidence type="ECO:0008006" key="12">
    <source>
        <dbReference type="Google" id="ProtNLM"/>
    </source>
</evidence>
<dbReference type="RefSeq" id="WP_200341035.1">
    <property type="nucleotide sequence ID" value="NZ_NRRL01000028.1"/>
</dbReference>
<dbReference type="InterPro" id="IPR004090">
    <property type="entry name" value="Chemotax_Me-accpt_rcpt"/>
</dbReference>
<feature type="transmembrane region" description="Helical" evidence="7">
    <location>
        <begin position="67"/>
        <end position="88"/>
    </location>
</feature>
<evidence type="ECO:0000259" key="8">
    <source>
        <dbReference type="PROSITE" id="PS50111"/>
    </source>
</evidence>
<feature type="transmembrane region" description="Helical" evidence="7">
    <location>
        <begin position="37"/>
        <end position="55"/>
    </location>
</feature>
<dbReference type="SMART" id="SM00283">
    <property type="entry name" value="MA"/>
    <property type="match status" value="1"/>
</dbReference>
<keyword evidence="7" id="KW-0472">Membrane</keyword>
<keyword evidence="3 5" id="KW-0807">Transducer</keyword>
<feature type="transmembrane region" description="Helical" evidence="7">
    <location>
        <begin position="141"/>
        <end position="162"/>
    </location>
</feature>
<dbReference type="PANTHER" id="PTHR32089">
    <property type="entry name" value="METHYL-ACCEPTING CHEMOTAXIS PROTEIN MCPB"/>
    <property type="match status" value="1"/>
</dbReference>
<dbReference type="Pfam" id="PF00015">
    <property type="entry name" value="MCPsignal"/>
    <property type="match status" value="1"/>
</dbReference>
<evidence type="ECO:0000256" key="2">
    <source>
        <dbReference type="ARBA" id="ARBA00022519"/>
    </source>
</evidence>
<dbReference type="EMBL" id="NRRL01000028">
    <property type="protein sequence ID" value="MBK1668718.1"/>
    <property type="molecule type" value="Genomic_DNA"/>
</dbReference>
<dbReference type="SUPFAM" id="SSF58104">
    <property type="entry name" value="Methyl-accepting chemotaxis protein (MCP) signaling domain"/>
    <property type="match status" value="1"/>
</dbReference>
<keyword evidence="6" id="KW-0175">Coiled coil</keyword>
<dbReference type="Gene3D" id="1.10.287.950">
    <property type="entry name" value="Methyl-accepting chemotaxis protein"/>
    <property type="match status" value="1"/>
</dbReference>
<evidence type="ECO:0000256" key="7">
    <source>
        <dbReference type="SAM" id="Phobius"/>
    </source>
</evidence>
<organism evidence="10 11">
    <name type="scientific">Rhodovibrio sodomensis</name>
    <dbReference type="NCBI Taxonomy" id="1088"/>
    <lineage>
        <taxon>Bacteria</taxon>
        <taxon>Pseudomonadati</taxon>
        <taxon>Pseudomonadota</taxon>
        <taxon>Alphaproteobacteria</taxon>
        <taxon>Rhodospirillales</taxon>
        <taxon>Rhodovibrionaceae</taxon>
        <taxon>Rhodovibrio</taxon>
    </lineage>
</organism>
<evidence type="ECO:0000313" key="11">
    <source>
        <dbReference type="Proteomes" id="UP001296873"/>
    </source>
</evidence>
<comment type="subcellular location">
    <subcellularLocation>
        <location evidence="1">Cell inner membrane</location>
        <topology evidence="1">Multi-pass membrane protein</topology>
    </subcellularLocation>
</comment>
<evidence type="ECO:0000259" key="9">
    <source>
        <dbReference type="PROSITE" id="PS50192"/>
    </source>
</evidence>
<keyword evidence="2" id="KW-0997">Cell inner membrane</keyword>
<evidence type="ECO:0000256" key="3">
    <source>
        <dbReference type="ARBA" id="ARBA00023224"/>
    </source>
</evidence>
<gene>
    <name evidence="10" type="ORF">CKO28_11830</name>
</gene>